<dbReference type="GO" id="GO:0008934">
    <property type="term" value="F:inositol monophosphate 1-phosphatase activity"/>
    <property type="evidence" value="ECO:0007669"/>
    <property type="project" value="InterPro"/>
</dbReference>
<feature type="binding site" evidence="8">
    <location>
        <position position="87"/>
    </location>
    <ligand>
        <name>Mg(2+)</name>
        <dbReference type="ChEBI" id="CHEBI:18420"/>
        <label>1</label>
        <note>catalytic</note>
    </ligand>
</feature>
<feature type="binding site" evidence="8">
    <location>
        <position position="212"/>
    </location>
    <ligand>
        <name>Mg(2+)</name>
        <dbReference type="ChEBI" id="CHEBI:18420"/>
        <label>1</label>
        <note>catalytic</note>
    </ligand>
</feature>
<accession>A0A1H6JD19</accession>
<evidence type="ECO:0000313" key="11">
    <source>
        <dbReference type="Proteomes" id="UP000199371"/>
    </source>
</evidence>
<dbReference type="InterPro" id="IPR033942">
    <property type="entry name" value="IMPase"/>
</dbReference>
<reference evidence="11" key="1">
    <citation type="submission" date="2016-10" db="EMBL/GenBank/DDBJ databases">
        <authorList>
            <person name="Varghese N."/>
            <person name="Submissions S."/>
        </authorList>
    </citation>
    <scope>NUCLEOTIDE SEQUENCE [LARGE SCALE GENOMIC DNA]</scope>
    <source>
        <strain evidence="11">DSM 17616</strain>
    </source>
</reference>
<proteinExistence type="inferred from homology"/>
<evidence type="ECO:0000256" key="1">
    <source>
        <dbReference type="ARBA" id="ARBA00001033"/>
    </source>
</evidence>
<dbReference type="Proteomes" id="UP000199371">
    <property type="component" value="Unassembled WGS sequence"/>
</dbReference>
<dbReference type="GO" id="GO:0046854">
    <property type="term" value="P:phosphatidylinositol phosphate biosynthetic process"/>
    <property type="evidence" value="ECO:0007669"/>
    <property type="project" value="InterPro"/>
</dbReference>
<dbReference type="Gene3D" id="3.30.540.10">
    <property type="entry name" value="Fructose-1,6-Bisphosphatase, subunit A, domain 1"/>
    <property type="match status" value="1"/>
</dbReference>
<dbReference type="PROSITE" id="PS00629">
    <property type="entry name" value="IMP_1"/>
    <property type="match status" value="1"/>
</dbReference>
<evidence type="ECO:0000256" key="9">
    <source>
        <dbReference type="RuleBase" id="RU364068"/>
    </source>
</evidence>
<feature type="binding site" evidence="8">
    <location>
        <position position="86"/>
    </location>
    <ligand>
        <name>Mg(2+)</name>
        <dbReference type="ChEBI" id="CHEBI:18420"/>
        <label>1</label>
        <note>catalytic</note>
    </ligand>
</feature>
<dbReference type="OrthoDB" id="9785695at2"/>
<comment type="similarity">
    <text evidence="3 9">Belongs to the inositol monophosphatase superfamily.</text>
</comment>
<keyword evidence="4 8" id="KW-0479">Metal-binding</keyword>
<dbReference type="PANTHER" id="PTHR20854">
    <property type="entry name" value="INOSITOL MONOPHOSPHATASE"/>
    <property type="match status" value="1"/>
</dbReference>
<dbReference type="CDD" id="cd01639">
    <property type="entry name" value="IMPase"/>
    <property type="match status" value="1"/>
</dbReference>
<sequence length="267" mass="28624">MHPMLNIAVRAARSAGNVIARACGQLDMVQKVQKGTNDFVTNVDREAEQAIVQVLQKSFPTHGIVGEEHGDYGNNDSEFQWIIDPLDGTTNFIKGIPHFAVSIALKHQGKLDQAVIFDPLRGELFTASRGRGAQLNGTRIRVANLADMQGTILATGFPFKNKTHMPAHGAMLASLLTDAADIRRTGSAALDLAYVAAGRFDGFFEIGLKPWDIAAGELIVREAGGLVCDFVGGNNQLRSGNVVAASPKVLAAMLKGIRPHLTESLSR</sequence>
<dbReference type="GO" id="GO:0031564">
    <property type="term" value="P:transcription antitermination"/>
    <property type="evidence" value="ECO:0007669"/>
    <property type="project" value="UniProtKB-KW"/>
</dbReference>
<dbReference type="InterPro" id="IPR000760">
    <property type="entry name" value="Inositol_monophosphatase-like"/>
</dbReference>
<evidence type="ECO:0000256" key="3">
    <source>
        <dbReference type="ARBA" id="ARBA00009759"/>
    </source>
</evidence>
<comment type="catalytic activity">
    <reaction evidence="1 9">
        <text>a myo-inositol phosphate + H2O = myo-inositol + phosphate</text>
        <dbReference type="Rhea" id="RHEA:24056"/>
        <dbReference type="ChEBI" id="CHEBI:15377"/>
        <dbReference type="ChEBI" id="CHEBI:17268"/>
        <dbReference type="ChEBI" id="CHEBI:43474"/>
        <dbReference type="ChEBI" id="CHEBI:84139"/>
        <dbReference type="EC" id="3.1.3.25"/>
    </reaction>
</comment>
<dbReference type="RefSeq" id="WP_068231051.1">
    <property type="nucleotide sequence ID" value="NZ_DASWWU010000014.1"/>
</dbReference>
<dbReference type="EC" id="3.1.3.25" evidence="9"/>
<evidence type="ECO:0000256" key="2">
    <source>
        <dbReference type="ARBA" id="ARBA00001946"/>
    </source>
</evidence>
<evidence type="ECO:0000256" key="6">
    <source>
        <dbReference type="ARBA" id="ARBA00022814"/>
    </source>
</evidence>
<dbReference type="FunFam" id="3.30.540.10:FF:000003">
    <property type="entry name" value="Inositol-1-monophosphatase"/>
    <property type="match status" value="1"/>
</dbReference>
<keyword evidence="6" id="KW-0889">Transcription antitermination</keyword>
<protein>
    <recommendedName>
        <fullName evidence="9">Inositol-1-monophosphatase</fullName>
        <ecNumber evidence="9">3.1.3.25</ecNumber>
    </recommendedName>
</protein>
<keyword evidence="6" id="KW-0804">Transcription</keyword>
<dbReference type="STRING" id="173990.SAMN05660691_00338"/>
<dbReference type="GO" id="GO:0046872">
    <property type="term" value="F:metal ion binding"/>
    <property type="evidence" value="ECO:0007669"/>
    <property type="project" value="UniProtKB-KW"/>
</dbReference>
<comment type="cofactor">
    <cofactor evidence="2 8 9">
        <name>Mg(2+)</name>
        <dbReference type="ChEBI" id="CHEBI:18420"/>
    </cofactor>
</comment>
<dbReference type="InterPro" id="IPR020550">
    <property type="entry name" value="Inositol_monophosphatase_CS"/>
</dbReference>
<dbReference type="InterPro" id="IPR022337">
    <property type="entry name" value="Inositol_monophosphatase_SuhB"/>
</dbReference>
<evidence type="ECO:0000256" key="4">
    <source>
        <dbReference type="ARBA" id="ARBA00022723"/>
    </source>
</evidence>
<dbReference type="PRINTS" id="PR01959">
    <property type="entry name" value="SBIMPHPHTASE"/>
</dbReference>
<evidence type="ECO:0000256" key="5">
    <source>
        <dbReference type="ARBA" id="ARBA00022801"/>
    </source>
</evidence>
<evidence type="ECO:0000256" key="7">
    <source>
        <dbReference type="ARBA" id="ARBA00022842"/>
    </source>
</evidence>
<dbReference type="PANTHER" id="PTHR20854:SF4">
    <property type="entry name" value="INOSITOL-1-MONOPHOSPHATASE-RELATED"/>
    <property type="match status" value="1"/>
</dbReference>
<dbReference type="Pfam" id="PF00459">
    <property type="entry name" value="Inositol_P"/>
    <property type="match status" value="1"/>
</dbReference>
<gene>
    <name evidence="10" type="ORF">SAMN05660691_00338</name>
</gene>
<dbReference type="PRINTS" id="PR00377">
    <property type="entry name" value="IMPHPHTASES"/>
</dbReference>
<dbReference type="NCBIfam" id="NF008027">
    <property type="entry name" value="PRK10757.1"/>
    <property type="match status" value="1"/>
</dbReference>
<dbReference type="GO" id="GO:0006020">
    <property type="term" value="P:inositol metabolic process"/>
    <property type="evidence" value="ECO:0007669"/>
    <property type="project" value="TreeGrafter"/>
</dbReference>
<dbReference type="Gene3D" id="3.40.190.80">
    <property type="match status" value="1"/>
</dbReference>
<evidence type="ECO:0000313" key="10">
    <source>
        <dbReference type="EMBL" id="SEH58617.1"/>
    </source>
</evidence>
<feature type="binding site" evidence="8">
    <location>
        <position position="84"/>
    </location>
    <ligand>
        <name>Mg(2+)</name>
        <dbReference type="ChEBI" id="CHEBI:18420"/>
        <label>1</label>
        <note>catalytic</note>
    </ligand>
</feature>
<keyword evidence="6" id="KW-0805">Transcription regulation</keyword>
<name>A0A1H6JD19_9GAMM</name>
<keyword evidence="5 9" id="KW-0378">Hydrolase</keyword>
<dbReference type="EMBL" id="FNXF01000001">
    <property type="protein sequence ID" value="SEH58617.1"/>
    <property type="molecule type" value="Genomic_DNA"/>
</dbReference>
<evidence type="ECO:0000256" key="8">
    <source>
        <dbReference type="PIRSR" id="PIRSR600760-2"/>
    </source>
</evidence>
<dbReference type="GO" id="GO:0007165">
    <property type="term" value="P:signal transduction"/>
    <property type="evidence" value="ECO:0007669"/>
    <property type="project" value="TreeGrafter"/>
</dbReference>
<dbReference type="PROSITE" id="PS00630">
    <property type="entry name" value="IMP_2"/>
    <property type="match status" value="1"/>
</dbReference>
<dbReference type="AlphaFoldDB" id="A0A1H6JD19"/>
<organism evidence="10 11">
    <name type="scientific">Rheinheimera pacifica</name>
    <dbReference type="NCBI Taxonomy" id="173990"/>
    <lineage>
        <taxon>Bacteria</taxon>
        <taxon>Pseudomonadati</taxon>
        <taxon>Pseudomonadota</taxon>
        <taxon>Gammaproteobacteria</taxon>
        <taxon>Chromatiales</taxon>
        <taxon>Chromatiaceae</taxon>
        <taxon>Rheinheimera</taxon>
    </lineage>
</organism>
<dbReference type="SUPFAM" id="SSF56655">
    <property type="entry name" value="Carbohydrate phosphatase"/>
    <property type="match status" value="1"/>
</dbReference>
<keyword evidence="7 8" id="KW-0460">Magnesium</keyword>
<feature type="binding site" evidence="8">
    <location>
        <position position="67"/>
    </location>
    <ligand>
        <name>Mg(2+)</name>
        <dbReference type="ChEBI" id="CHEBI:18420"/>
        <label>1</label>
        <note>catalytic</note>
    </ligand>
</feature>
<keyword evidence="11" id="KW-1185">Reference proteome</keyword>
<dbReference type="InterPro" id="IPR020583">
    <property type="entry name" value="Inositol_monoP_metal-BS"/>
</dbReference>